<reference evidence="2" key="1">
    <citation type="submission" date="2019-08" db="EMBL/GenBank/DDBJ databases">
        <authorList>
            <person name="Kucharzyk K."/>
            <person name="Murdoch R.W."/>
            <person name="Higgins S."/>
            <person name="Loffler F."/>
        </authorList>
    </citation>
    <scope>NUCLEOTIDE SEQUENCE</scope>
</reference>
<protein>
    <recommendedName>
        <fullName evidence="1">DUF2007 domain-containing protein</fullName>
    </recommendedName>
</protein>
<accession>A0A645GT57</accession>
<name>A0A645GT57_9ZZZZ</name>
<dbReference type="InterPro" id="IPR018551">
    <property type="entry name" value="DUF2007"/>
</dbReference>
<dbReference type="Pfam" id="PF09413">
    <property type="entry name" value="DUF2007"/>
    <property type="match status" value="1"/>
</dbReference>
<sequence>MKAIEIYDGTLFDCQMIRNILEIEGVESFLKDEIIGTRSYGWRPEGGVKVVVSDSDYEKAKLIVDEYEKSKHDDGNSN</sequence>
<evidence type="ECO:0000313" key="2">
    <source>
        <dbReference type="EMBL" id="MPN29470.1"/>
    </source>
</evidence>
<dbReference type="AlphaFoldDB" id="A0A645GT57"/>
<evidence type="ECO:0000259" key="1">
    <source>
        <dbReference type="Pfam" id="PF09413"/>
    </source>
</evidence>
<proteinExistence type="predicted"/>
<organism evidence="2">
    <name type="scientific">bioreactor metagenome</name>
    <dbReference type="NCBI Taxonomy" id="1076179"/>
    <lineage>
        <taxon>unclassified sequences</taxon>
        <taxon>metagenomes</taxon>
        <taxon>ecological metagenomes</taxon>
    </lineage>
</organism>
<comment type="caution">
    <text evidence="2">The sequence shown here is derived from an EMBL/GenBank/DDBJ whole genome shotgun (WGS) entry which is preliminary data.</text>
</comment>
<gene>
    <name evidence="2" type="ORF">SDC9_176923</name>
</gene>
<feature type="domain" description="DUF2007" evidence="1">
    <location>
        <begin position="11"/>
        <end position="68"/>
    </location>
</feature>
<dbReference type="EMBL" id="VSSQ01080186">
    <property type="protein sequence ID" value="MPN29470.1"/>
    <property type="molecule type" value="Genomic_DNA"/>
</dbReference>